<keyword evidence="2" id="KW-1185">Reference proteome</keyword>
<protein>
    <recommendedName>
        <fullName evidence="3">Outer membrane protein beta-barrel domain-containing protein</fullName>
    </recommendedName>
</protein>
<evidence type="ECO:0000313" key="2">
    <source>
        <dbReference type="Proteomes" id="UP001528411"/>
    </source>
</evidence>
<sequence>MNDIDLKDNGGVDRSEVSLTTGFGFEHFSLFGGVKITSTEFQHDIYYDYQNPEDSTQDYPAFLISTESGNKPLVTNTTFDSTGIFGGISVQFTFGESGALALSAAYSKIIDADLIDDWHNESSQYNLNGTGQGLSANAKLSYGWLYAKAEYAKYDYTGYEPQDESTAEFNDDVTEEFLRLGGGISILF</sequence>
<dbReference type="RefSeq" id="WP_272180478.1">
    <property type="nucleotide sequence ID" value="NZ_JAQOMS010000002.1"/>
</dbReference>
<accession>A0ABT5FDB5</accession>
<gene>
    <name evidence="1" type="ORF">PN838_09315</name>
</gene>
<comment type="caution">
    <text evidence="1">The sequence shown here is derived from an EMBL/GenBank/DDBJ whole genome shotgun (WGS) entry which is preliminary data.</text>
</comment>
<proteinExistence type="predicted"/>
<reference evidence="1 2" key="1">
    <citation type="submission" date="2023-01" db="EMBL/GenBank/DDBJ databases">
        <title>Psychrosphaera sp. nov., isolated from marine algae.</title>
        <authorList>
            <person name="Bayburt H."/>
            <person name="Choi B.J."/>
            <person name="Kim J.M."/>
            <person name="Choi D.G."/>
            <person name="Jeon C.O."/>
        </authorList>
    </citation>
    <scope>NUCLEOTIDE SEQUENCE [LARGE SCALE GENOMIC DNA]</scope>
    <source>
        <strain evidence="1 2">G1-22</strain>
    </source>
</reference>
<organism evidence="1 2">
    <name type="scientific">Psychrosphaera algicola</name>
    <dbReference type="NCBI Taxonomy" id="3023714"/>
    <lineage>
        <taxon>Bacteria</taxon>
        <taxon>Pseudomonadati</taxon>
        <taxon>Pseudomonadota</taxon>
        <taxon>Gammaproteobacteria</taxon>
        <taxon>Alteromonadales</taxon>
        <taxon>Pseudoalteromonadaceae</taxon>
        <taxon>Psychrosphaera</taxon>
    </lineage>
</organism>
<name>A0ABT5FDB5_9GAMM</name>
<dbReference type="EMBL" id="JAQOMS010000002">
    <property type="protein sequence ID" value="MDC2888932.1"/>
    <property type="molecule type" value="Genomic_DNA"/>
</dbReference>
<evidence type="ECO:0000313" key="1">
    <source>
        <dbReference type="EMBL" id="MDC2888932.1"/>
    </source>
</evidence>
<evidence type="ECO:0008006" key="3">
    <source>
        <dbReference type="Google" id="ProtNLM"/>
    </source>
</evidence>
<dbReference type="Proteomes" id="UP001528411">
    <property type="component" value="Unassembled WGS sequence"/>
</dbReference>